<dbReference type="PANTHER" id="PTHR42811">
    <property type="entry name" value="SERINE ACETYLTRANSFERASE"/>
    <property type="match status" value="1"/>
</dbReference>
<keyword evidence="3" id="KW-0677">Repeat</keyword>
<dbReference type="EC" id="2.3.1.30" evidence="5"/>
<dbReference type="CDD" id="cd03354">
    <property type="entry name" value="LbH_SAT"/>
    <property type="match status" value="1"/>
</dbReference>
<evidence type="ECO:0000256" key="1">
    <source>
        <dbReference type="ARBA" id="ARBA00007274"/>
    </source>
</evidence>
<dbReference type="InterPro" id="IPR011004">
    <property type="entry name" value="Trimer_LpxA-like_sf"/>
</dbReference>
<dbReference type="InterPro" id="IPR018357">
    <property type="entry name" value="Hexapep_transf_CS"/>
</dbReference>
<dbReference type="PROSITE" id="PS00101">
    <property type="entry name" value="HEXAPEP_TRANSFERASES"/>
    <property type="match status" value="1"/>
</dbReference>
<dbReference type="GO" id="GO:0006535">
    <property type="term" value="P:cysteine biosynthetic process from serine"/>
    <property type="evidence" value="ECO:0007669"/>
    <property type="project" value="InterPro"/>
</dbReference>
<keyword evidence="7" id="KW-1185">Reference proteome</keyword>
<name>A0A512BDB0_9BACT</name>
<keyword evidence="2 5" id="KW-0808">Transferase</keyword>
<comment type="caution">
    <text evidence="6">The sequence shown here is derived from an EMBL/GenBank/DDBJ whole genome shotgun (WGS) entry which is preliminary data.</text>
</comment>
<evidence type="ECO:0000256" key="2">
    <source>
        <dbReference type="ARBA" id="ARBA00022679"/>
    </source>
</evidence>
<evidence type="ECO:0000256" key="3">
    <source>
        <dbReference type="ARBA" id="ARBA00022737"/>
    </source>
</evidence>
<accession>A0A512BDB0</accession>
<comment type="similarity">
    <text evidence="1 5">Belongs to the transferase hexapeptide repeat family.</text>
</comment>
<dbReference type="PIRSF" id="PIRSF000441">
    <property type="entry name" value="CysE"/>
    <property type="match status" value="1"/>
</dbReference>
<reference evidence="6 7" key="1">
    <citation type="submission" date="2019-07" db="EMBL/GenBank/DDBJ databases">
        <title>Whole genome shotgun sequence of Segetibacter aerophilus NBRC 106135.</title>
        <authorList>
            <person name="Hosoyama A."/>
            <person name="Uohara A."/>
            <person name="Ohji S."/>
            <person name="Ichikawa N."/>
        </authorList>
    </citation>
    <scope>NUCLEOTIDE SEQUENCE [LARGE SCALE GENOMIC DNA]</scope>
    <source>
        <strain evidence="6 7">NBRC 106135</strain>
    </source>
</reference>
<evidence type="ECO:0000313" key="6">
    <source>
        <dbReference type="EMBL" id="GEO09885.1"/>
    </source>
</evidence>
<dbReference type="RefSeq" id="WP_147204000.1">
    <property type="nucleotide sequence ID" value="NZ_BJYT01000008.1"/>
</dbReference>
<dbReference type="Proteomes" id="UP000321513">
    <property type="component" value="Unassembled WGS sequence"/>
</dbReference>
<protein>
    <recommendedName>
        <fullName evidence="5">Serine acetyltransferase</fullName>
        <ecNumber evidence="5">2.3.1.30</ecNumber>
    </recommendedName>
</protein>
<evidence type="ECO:0000256" key="5">
    <source>
        <dbReference type="PIRNR" id="PIRNR000441"/>
    </source>
</evidence>
<dbReference type="SUPFAM" id="SSF51161">
    <property type="entry name" value="Trimeric LpxA-like enzymes"/>
    <property type="match status" value="1"/>
</dbReference>
<dbReference type="OrthoDB" id="9814490at2"/>
<dbReference type="GO" id="GO:0005737">
    <property type="term" value="C:cytoplasm"/>
    <property type="evidence" value="ECO:0007669"/>
    <property type="project" value="InterPro"/>
</dbReference>
<evidence type="ECO:0000313" key="7">
    <source>
        <dbReference type="Proteomes" id="UP000321513"/>
    </source>
</evidence>
<dbReference type="InterPro" id="IPR005881">
    <property type="entry name" value="Ser_O-AcTrfase"/>
</dbReference>
<proteinExistence type="inferred from homology"/>
<gene>
    <name evidence="6" type="primary">wcaB</name>
    <name evidence="6" type="ORF">SAE01_23810</name>
</gene>
<dbReference type="InterPro" id="IPR045304">
    <property type="entry name" value="LbH_SAT"/>
</dbReference>
<sequence length="172" mass="18927">MNYISFITQDWSTNRKNTKGRIIAIFFRTANYCKERRLASIILFPYLAFYRLIVEWVLGIEVPYLTSIDTGLKIYHGQALVINKDVVIGKNCTLRQSTTIGNSKQFGRCPVIGNNVEIGSNVCILGDITIGDNVIIGAGSVVVKNVPSNSIVVGNPAKVIKTFNSSLKLKAS</sequence>
<dbReference type="Gene3D" id="2.160.10.10">
    <property type="entry name" value="Hexapeptide repeat proteins"/>
    <property type="match status" value="1"/>
</dbReference>
<dbReference type="InterPro" id="IPR001451">
    <property type="entry name" value="Hexapep"/>
</dbReference>
<dbReference type="EMBL" id="BJYT01000008">
    <property type="protein sequence ID" value="GEO09885.1"/>
    <property type="molecule type" value="Genomic_DNA"/>
</dbReference>
<evidence type="ECO:0000256" key="4">
    <source>
        <dbReference type="ARBA" id="ARBA00023315"/>
    </source>
</evidence>
<keyword evidence="4 5" id="KW-0012">Acyltransferase</keyword>
<organism evidence="6 7">
    <name type="scientific">Segetibacter aerophilus</name>
    <dbReference type="NCBI Taxonomy" id="670293"/>
    <lineage>
        <taxon>Bacteria</taxon>
        <taxon>Pseudomonadati</taxon>
        <taxon>Bacteroidota</taxon>
        <taxon>Chitinophagia</taxon>
        <taxon>Chitinophagales</taxon>
        <taxon>Chitinophagaceae</taxon>
        <taxon>Segetibacter</taxon>
    </lineage>
</organism>
<dbReference type="Pfam" id="PF00132">
    <property type="entry name" value="Hexapep"/>
    <property type="match status" value="1"/>
</dbReference>
<dbReference type="AlphaFoldDB" id="A0A512BDB0"/>
<dbReference type="GO" id="GO:0009001">
    <property type="term" value="F:serine O-acetyltransferase activity"/>
    <property type="evidence" value="ECO:0007669"/>
    <property type="project" value="UniProtKB-EC"/>
</dbReference>
<comment type="catalytic activity">
    <reaction evidence="5">
        <text>L-serine + acetyl-CoA = O-acetyl-L-serine + CoA</text>
        <dbReference type="Rhea" id="RHEA:24560"/>
        <dbReference type="ChEBI" id="CHEBI:33384"/>
        <dbReference type="ChEBI" id="CHEBI:57287"/>
        <dbReference type="ChEBI" id="CHEBI:57288"/>
        <dbReference type="ChEBI" id="CHEBI:58340"/>
        <dbReference type="EC" id="2.3.1.30"/>
    </reaction>
</comment>